<reference evidence="2 3" key="1">
    <citation type="submission" date="2018-05" db="EMBL/GenBank/DDBJ databases">
        <title>Genome of Sphingosinicella humi QZX222.</title>
        <authorList>
            <person name="Qiao Z."/>
            <person name="Wang G."/>
        </authorList>
    </citation>
    <scope>NUCLEOTIDE SEQUENCE [LARGE SCALE GENOMIC DNA]</scope>
    <source>
        <strain evidence="2 3">QZX222</strain>
    </source>
</reference>
<dbReference type="GO" id="GO:0003677">
    <property type="term" value="F:DNA binding"/>
    <property type="evidence" value="ECO:0007669"/>
    <property type="project" value="InterPro"/>
</dbReference>
<evidence type="ECO:0000256" key="1">
    <source>
        <dbReference type="ARBA" id="ARBA00023172"/>
    </source>
</evidence>
<dbReference type="SUPFAM" id="SSF56349">
    <property type="entry name" value="DNA breaking-rejoining enzymes"/>
    <property type="match status" value="1"/>
</dbReference>
<keyword evidence="3" id="KW-1185">Reference proteome</keyword>
<evidence type="ECO:0008006" key="4">
    <source>
        <dbReference type="Google" id="ProtNLM"/>
    </source>
</evidence>
<dbReference type="InterPro" id="IPR011010">
    <property type="entry name" value="DNA_brk_join_enz"/>
</dbReference>
<proteinExistence type="predicted"/>
<gene>
    <name evidence="2" type="ORF">DF286_01585</name>
</gene>
<name>A0A2U2J043_9SPHN</name>
<evidence type="ECO:0000313" key="3">
    <source>
        <dbReference type="Proteomes" id="UP000245916"/>
    </source>
</evidence>
<dbReference type="GO" id="GO:0006310">
    <property type="term" value="P:DNA recombination"/>
    <property type="evidence" value="ECO:0007669"/>
    <property type="project" value="UniProtKB-KW"/>
</dbReference>
<dbReference type="AlphaFoldDB" id="A0A2U2J043"/>
<dbReference type="EMBL" id="QFFF01000001">
    <property type="protein sequence ID" value="PWG01704.1"/>
    <property type="molecule type" value="Genomic_DNA"/>
</dbReference>
<organism evidence="2 3">
    <name type="scientific">Allosphingosinicella humi</name>
    <dbReference type="NCBI Taxonomy" id="2068657"/>
    <lineage>
        <taxon>Bacteria</taxon>
        <taxon>Pseudomonadati</taxon>
        <taxon>Pseudomonadota</taxon>
        <taxon>Alphaproteobacteria</taxon>
        <taxon>Sphingomonadales</taxon>
        <taxon>Sphingomonadaceae</taxon>
        <taxon>Allosphingosinicella</taxon>
    </lineage>
</organism>
<dbReference type="Pfam" id="PF13009">
    <property type="entry name" value="Integrase_2"/>
    <property type="match status" value="1"/>
</dbReference>
<comment type="caution">
    <text evidence="2">The sequence shown here is derived from an EMBL/GenBank/DDBJ whole genome shotgun (WGS) entry which is preliminary data.</text>
</comment>
<dbReference type="GO" id="GO:0015074">
    <property type="term" value="P:DNA integration"/>
    <property type="evidence" value="ECO:0007669"/>
    <property type="project" value="InterPro"/>
</dbReference>
<protein>
    <recommendedName>
        <fullName evidence="4">Integrase</fullName>
    </recommendedName>
</protein>
<dbReference type="Proteomes" id="UP000245916">
    <property type="component" value="Unassembled WGS sequence"/>
</dbReference>
<dbReference type="Gene3D" id="1.10.443.10">
    <property type="entry name" value="Intergrase catalytic core"/>
    <property type="match status" value="1"/>
</dbReference>
<evidence type="ECO:0000313" key="2">
    <source>
        <dbReference type="EMBL" id="PWG01704.1"/>
    </source>
</evidence>
<accession>A0A2U2J043</accession>
<dbReference type="InterPro" id="IPR024965">
    <property type="entry name" value="Putative_integrase"/>
</dbReference>
<sequence>MRVEQTGNLIGVNPSLNQFWLSKSFDPSVVRRAFEAWDDYQRFVDRPGYSMSATGRALVARARAAETREEFATVLDDIALSFRRAKVGADKGRLSEYLLELWREGLIVWPRDPSAIVGVVRLGSLAWISSGRCMPHIKAILDDFKAHDDKASGTNKSPLNRYRGLIDVLISTQGVQEVGDLTPEVYRLCLEGRKINTNTHRSLPRLIIAAMTRAYGQTAVTSTVTDYVGWVRPVSKKQDVRFEWVVKREPEMEAWRSASEEWFAQRQRSRNGALSALTVFLEHLLDDSRLPREPIEYLRGTTWARSDIKPFRAEVERNTRNAHSFLEWLIVTRCVEEGEDGHPYILPGFRNPIIISGERRQNLPETYREAMPTKYVTLLKEILTADDAATPKVIGRSKLGWKGGDWLNWFDEQLGCYVEVWSPVRNSAILLKLETPLRTFQVRMLNSGEADRSRFNIATGKWEENSHELAGEADPPKGVIRRRGDDLCLYINTNKTADVGRRDQERGYEIPWNHEPVVRLLDELRQWQEKYNPVSHQTQWQDLAARELMIRHTAEALAARGAETFLFRDPCSEHRDQPVTDGRLRSYWIKLLTELERRLRDMGIEDKLILSRRADGAPSAVAYDLHSLRVTWITAMAEKGVDLAILMKVAGHCTAIMTAYYQKHSIGHISRVLNSASAEMQARQQEGWEAHLKSKAYDELKSAIAYNDVDAVDAAAKGARASWVRIDYGICPVGCMRCHEGGPLLHRRADGYTVHGPVPGPGSKNCVRCRFFMSGPAFLIGLHARFNEVGFRFREASRRYKEAQREFEQLDHLRVQAAQTGSIFDKVKQWDTASAVLDQRTNEADDWALTWHATYNLIMQCQQLLRGSDGGGAERNVSLITLGSAEDLEFVVELDDRGEREFELIDNVCQAAVFYQSIDASVPNLKRLRMFDAFLARAGLEALFLHISEEDGLRIANELAKFMYTQFGRDETNALMAGERLLQSLGYEEQTAFRAKLEGLTGTRLSRRGQNLLIEQTATEAAE</sequence>
<keyword evidence="1" id="KW-0233">DNA recombination</keyword>
<dbReference type="InterPro" id="IPR013762">
    <property type="entry name" value="Integrase-like_cat_sf"/>
</dbReference>